<dbReference type="EMBL" id="CAJNOC010004380">
    <property type="protein sequence ID" value="CAF1019506.1"/>
    <property type="molecule type" value="Genomic_DNA"/>
</dbReference>
<sequence length="73" mass="8579">MDKTIQEILNLAFRISIETCEGCINNYGVQHGHSCLGAFYYNLALKKAIERVRKEHNIQDNLEFVYEKHHLKE</sequence>
<name>A0A814I7S3_9BILA</name>
<gene>
    <name evidence="1" type="ORF">OXX778_LOCUS17306</name>
</gene>
<dbReference type="AlphaFoldDB" id="A0A814I7S3"/>
<reference evidence="1" key="1">
    <citation type="submission" date="2021-02" db="EMBL/GenBank/DDBJ databases">
        <authorList>
            <person name="Nowell W R."/>
        </authorList>
    </citation>
    <scope>NUCLEOTIDE SEQUENCE</scope>
    <source>
        <strain evidence="1">Ploen Becks lab</strain>
    </source>
</reference>
<evidence type="ECO:0000313" key="1">
    <source>
        <dbReference type="EMBL" id="CAF1019506.1"/>
    </source>
</evidence>
<protein>
    <submittedName>
        <fullName evidence="1">Uncharacterized protein</fullName>
    </submittedName>
</protein>
<evidence type="ECO:0000313" key="2">
    <source>
        <dbReference type="Proteomes" id="UP000663879"/>
    </source>
</evidence>
<dbReference type="Proteomes" id="UP000663879">
    <property type="component" value="Unassembled WGS sequence"/>
</dbReference>
<keyword evidence="2" id="KW-1185">Reference proteome</keyword>
<accession>A0A814I7S3</accession>
<comment type="caution">
    <text evidence="1">The sequence shown here is derived from an EMBL/GenBank/DDBJ whole genome shotgun (WGS) entry which is preliminary data.</text>
</comment>
<proteinExistence type="predicted"/>
<organism evidence="1 2">
    <name type="scientific">Brachionus calyciflorus</name>
    <dbReference type="NCBI Taxonomy" id="104777"/>
    <lineage>
        <taxon>Eukaryota</taxon>
        <taxon>Metazoa</taxon>
        <taxon>Spiralia</taxon>
        <taxon>Gnathifera</taxon>
        <taxon>Rotifera</taxon>
        <taxon>Eurotatoria</taxon>
        <taxon>Monogononta</taxon>
        <taxon>Pseudotrocha</taxon>
        <taxon>Ploima</taxon>
        <taxon>Brachionidae</taxon>
        <taxon>Brachionus</taxon>
    </lineage>
</organism>